<accession>A0A1G2RL56</accession>
<dbReference type="InterPro" id="IPR011257">
    <property type="entry name" value="DNA_glycosylase"/>
</dbReference>
<dbReference type="InterPro" id="IPR023170">
    <property type="entry name" value="HhH_base_excis_C"/>
</dbReference>
<dbReference type="GO" id="GO:0032357">
    <property type="term" value="F:oxidized purine DNA binding"/>
    <property type="evidence" value="ECO:0007669"/>
    <property type="project" value="TreeGrafter"/>
</dbReference>
<keyword evidence="3" id="KW-0479">Metal-binding</keyword>
<keyword evidence="9" id="KW-0326">Glycosidase</keyword>
<dbReference type="Gene3D" id="1.10.340.30">
    <property type="entry name" value="Hypothetical protein, domain 2"/>
    <property type="match status" value="1"/>
</dbReference>
<gene>
    <name evidence="11" type="ORF">A2940_02610</name>
</gene>
<sequence>MTIEKFQETILSWYAKNRRDLPWRHTKDPYKILVSEIMLQQTQVSRVLAKYKEFLKAFPTLETLSKAPDKKLLKVWQGLGYWRRAKYLKETAKILVGAQKTNFGNRGVRARRSPPWAGGGGKRFPKIRFSEPRELEELPGIGHYTARAVACFAFGSCEAFLDTNIRRIYLHFFFQGRTDVPDSEILKIAQKATTNLRICKKSKYRGITPREWHYALFDYGAIVLKDKAINKRSRHYAKQSKFEGSFRSFRTQAVKFLLSASRNKTTHNALEKYIQELLNQKTSSYSYSYASIIDSLLKDGLLKKSPTHYFL</sequence>
<dbReference type="AlphaFoldDB" id="A0A1G2RL56"/>
<dbReference type="SUPFAM" id="SSF48150">
    <property type="entry name" value="DNA-glycosylase"/>
    <property type="match status" value="1"/>
</dbReference>
<evidence type="ECO:0000259" key="10">
    <source>
        <dbReference type="SMART" id="SM00478"/>
    </source>
</evidence>
<keyword evidence="4" id="KW-0227">DNA damage</keyword>
<evidence type="ECO:0000313" key="11">
    <source>
        <dbReference type="EMBL" id="OHA73574.1"/>
    </source>
</evidence>
<comment type="caution">
    <text evidence="11">The sequence shown here is derived from an EMBL/GenBank/DDBJ whole genome shotgun (WGS) entry which is preliminary data.</text>
</comment>
<dbReference type="GO" id="GO:0006298">
    <property type="term" value="P:mismatch repair"/>
    <property type="evidence" value="ECO:0007669"/>
    <property type="project" value="TreeGrafter"/>
</dbReference>
<keyword evidence="5" id="KW-0378">Hydrolase</keyword>
<evidence type="ECO:0000256" key="6">
    <source>
        <dbReference type="ARBA" id="ARBA00023004"/>
    </source>
</evidence>
<dbReference type="SMART" id="SM00478">
    <property type="entry name" value="ENDO3c"/>
    <property type="match status" value="1"/>
</dbReference>
<organism evidence="11 12">
    <name type="scientific">Candidatus Wildermuthbacteria bacterium RIFCSPLOWO2_01_FULL_48_29</name>
    <dbReference type="NCBI Taxonomy" id="1802462"/>
    <lineage>
        <taxon>Bacteria</taxon>
        <taxon>Candidatus Wildermuthiibacteriota</taxon>
    </lineage>
</organism>
<evidence type="ECO:0000256" key="2">
    <source>
        <dbReference type="ARBA" id="ARBA00008343"/>
    </source>
</evidence>
<dbReference type="GO" id="GO:0034039">
    <property type="term" value="F:8-oxo-7,8-dihydroguanine DNA N-glycosylase activity"/>
    <property type="evidence" value="ECO:0007669"/>
    <property type="project" value="TreeGrafter"/>
</dbReference>
<dbReference type="InterPro" id="IPR003265">
    <property type="entry name" value="HhH-GPD_domain"/>
</dbReference>
<dbReference type="PANTHER" id="PTHR42944">
    <property type="entry name" value="ADENINE DNA GLYCOSYLASE"/>
    <property type="match status" value="1"/>
</dbReference>
<evidence type="ECO:0000256" key="8">
    <source>
        <dbReference type="ARBA" id="ARBA00023204"/>
    </source>
</evidence>
<name>A0A1G2RL56_9BACT</name>
<evidence type="ECO:0000256" key="4">
    <source>
        <dbReference type="ARBA" id="ARBA00022763"/>
    </source>
</evidence>
<dbReference type="Proteomes" id="UP000178421">
    <property type="component" value="Unassembled WGS sequence"/>
</dbReference>
<evidence type="ECO:0000256" key="9">
    <source>
        <dbReference type="ARBA" id="ARBA00023295"/>
    </source>
</evidence>
<feature type="domain" description="HhH-GPD" evidence="10">
    <location>
        <begin position="38"/>
        <end position="222"/>
    </location>
</feature>
<dbReference type="PANTHER" id="PTHR42944:SF1">
    <property type="entry name" value="ADENINE DNA GLYCOSYLASE"/>
    <property type="match status" value="1"/>
</dbReference>
<comment type="similarity">
    <text evidence="2">Belongs to the Nth/MutY family.</text>
</comment>
<proteinExistence type="inferred from homology"/>
<dbReference type="GO" id="GO:0051536">
    <property type="term" value="F:iron-sulfur cluster binding"/>
    <property type="evidence" value="ECO:0007669"/>
    <property type="project" value="UniProtKB-KW"/>
</dbReference>
<dbReference type="GO" id="GO:0046872">
    <property type="term" value="F:metal ion binding"/>
    <property type="evidence" value="ECO:0007669"/>
    <property type="project" value="UniProtKB-KW"/>
</dbReference>
<dbReference type="Gene3D" id="1.10.1670.10">
    <property type="entry name" value="Helix-hairpin-Helix base-excision DNA repair enzymes (C-terminal)"/>
    <property type="match status" value="1"/>
</dbReference>
<evidence type="ECO:0000256" key="5">
    <source>
        <dbReference type="ARBA" id="ARBA00022801"/>
    </source>
</evidence>
<dbReference type="Pfam" id="PF00730">
    <property type="entry name" value="HhH-GPD"/>
    <property type="match status" value="1"/>
</dbReference>
<keyword evidence="8" id="KW-0234">DNA repair</keyword>
<keyword evidence="6" id="KW-0408">Iron</keyword>
<dbReference type="CDD" id="cd00056">
    <property type="entry name" value="ENDO3c"/>
    <property type="match status" value="1"/>
</dbReference>
<dbReference type="GO" id="GO:0006284">
    <property type="term" value="P:base-excision repair"/>
    <property type="evidence" value="ECO:0007669"/>
    <property type="project" value="InterPro"/>
</dbReference>
<evidence type="ECO:0000256" key="3">
    <source>
        <dbReference type="ARBA" id="ARBA00022723"/>
    </source>
</evidence>
<dbReference type="GO" id="GO:0000701">
    <property type="term" value="F:purine-specific mismatch base pair DNA N-glycosylase activity"/>
    <property type="evidence" value="ECO:0007669"/>
    <property type="project" value="TreeGrafter"/>
</dbReference>
<dbReference type="InterPro" id="IPR044298">
    <property type="entry name" value="MIG/MutY"/>
</dbReference>
<dbReference type="EMBL" id="MHUH01000017">
    <property type="protein sequence ID" value="OHA73574.1"/>
    <property type="molecule type" value="Genomic_DNA"/>
</dbReference>
<evidence type="ECO:0000256" key="7">
    <source>
        <dbReference type="ARBA" id="ARBA00023014"/>
    </source>
</evidence>
<keyword evidence="7" id="KW-0411">Iron-sulfur</keyword>
<reference evidence="11 12" key="1">
    <citation type="journal article" date="2016" name="Nat. Commun.">
        <title>Thousands of microbial genomes shed light on interconnected biogeochemical processes in an aquifer system.</title>
        <authorList>
            <person name="Anantharaman K."/>
            <person name="Brown C.T."/>
            <person name="Hug L.A."/>
            <person name="Sharon I."/>
            <person name="Castelle C.J."/>
            <person name="Probst A.J."/>
            <person name="Thomas B.C."/>
            <person name="Singh A."/>
            <person name="Wilkins M.J."/>
            <person name="Karaoz U."/>
            <person name="Brodie E.L."/>
            <person name="Williams K.H."/>
            <person name="Hubbard S.S."/>
            <person name="Banfield J.F."/>
        </authorList>
    </citation>
    <scope>NUCLEOTIDE SEQUENCE [LARGE SCALE GENOMIC DNA]</scope>
</reference>
<evidence type="ECO:0000256" key="1">
    <source>
        <dbReference type="ARBA" id="ARBA00001966"/>
    </source>
</evidence>
<evidence type="ECO:0000313" key="12">
    <source>
        <dbReference type="Proteomes" id="UP000178421"/>
    </source>
</evidence>
<dbReference type="GO" id="GO:0035485">
    <property type="term" value="F:adenine/guanine mispair binding"/>
    <property type="evidence" value="ECO:0007669"/>
    <property type="project" value="TreeGrafter"/>
</dbReference>
<protein>
    <recommendedName>
        <fullName evidence="10">HhH-GPD domain-containing protein</fullName>
    </recommendedName>
</protein>
<comment type="cofactor">
    <cofactor evidence="1">
        <name>[4Fe-4S] cluster</name>
        <dbReference type="ChEBI" id="CHEBI:49883"/>
    </cofactor>
</comment>